<sequence length="320" mass="37843">MIMMSHVSKLEIIDWKEEKVIIDPLKPKLVEYFTEVFDFSESPSDMNFIRYFDNNASFNLEILQVDKSRKSLITFASVLSTVMNTPFNVNSEKRKWHLNARIKGNLIFLYPGDKTVINKFLATYREVFKNHFFVRKPTELFNRISSNMDQIFYEIYKLKFPNLDVYYVSDLCGIISEQSVNNFDKLIESEHVICELIQRVNNVPEELIDFNPICWSKAVLTNSNHCILGVYNKYNALERILYFDSNKYNNTALYGHIWSPLAAWNFLNIFLTFITDELDRIDEFYYSKAQWEFTSFADDQPFVICEYHDIQTDSSRNCAE</sequence>
<accession>A0AAW1DNS6</accession>
<dbReference type="Proteomes" id="UP001461498">
    <property type="component" value="Unassembled WGS sequence"/>
</dbReference>
<organism evidence="1 2">
    <name type="scientific">Rhynocoris fuscipes</name>
    <dbReference type="NCBI Taxonomy" id="488301"/>
    <lineage>
        <taxon>Eukaryota</taxon>
        <taxon>Metazoa</taxon>
        <taxon>Ecdysozoa</taxon>
        <taxon>Arthropoda</taxon>
        <taxon>Hexapoda</taxon>
        <taxon>Insecta</taxon>
        <taxon>Pterygota</taxon>
        <taxon>Neoptera</taxon>
        <taxon>Paraneoptera</taxon>
        <taxon>Hemiptera</taxon>
        <taxon>Heteroptera</taxon>
        <taxon>Panheteroptera</taxon>
        <taxon>Cimicomorpha</taxon>
        <taxon>Reduviidae</taxon>
        <taxon>Harpactorinae</taxon>
        <taxon>Harpactorini</taxon>
        <taxon>Rhynocoris</taxon>
    </lineage>
</organism>
<proteinExistence type="predicted"/>
<dbReference type="AlphaFoldDB" id="A0AAW1DNS6"/>
<reference evidence="1 2" key="1">
    <citation type="submission" date="2022-12" db="EMBL/GenBank/DDBJ databases">
        <title>Chromosome-level genome assembly of true bugs.</title>
        <authorList>
            <person name="Ma L."/>
            <person name="Li H."/>
        </authorList>
    </citation>
    <scope>NUCLEOTIDE SEQUENCE [LARGE SCALE GENOMIC DNA]</scope>
    <source>
        <strain evidence="1">Lab_2022b</strain>
    </source>
</reference>
<evidence type="ECO:0000313" key="2">
    <source>
        <dbReference type="Proteomes" id="UP001461498"/>
    </source>
</evidence>
<dbReference type="EMBL" id="JAPXFL010000001">
    <property type="protein sequence ID" value="KAK9511640.1"/>
    <property type="molecule type" value="Genomic_DNA"/>
</dbReference>
<evidence type="ECO:0000313" key="1">
    <source>
        <dbReference type="EMBL" id="KAK9511640.1"/>
    </source>
</evidence>
<comment type="caution">
    <text evidence="1">The sequence shown here is derived from an EMBL/GenBank/DDBJ whole genome shotgun (WGS) entry which is preliminary data.</text>
</comment>
<protein>
    <submittedName>
        <fullName evidence="1">Uncharacterized protein</fullName>
    </submittedName>
</protein>
<keyword evidence="2" id="KW-1185">Reference proteome</keyword>
<name>A0AAW1DNS6_9HEMI</name>
<gene>
    <name evidence="1" type="ORF">O3M35_000262</name>
</gene>